<dbReference type="Gene3D" id="3.10.20.90">
    <property type="entry name" value="Phosphatidylinositol 3-kinase Catalytic Subunit, Chain A, domain 1"/>
    <property type="match status" value="1"/>
</dbReference>
<feature type="compositionally biased region" description="Polar residues" evidence="1">
    <location>
        <begin position="647"/>
        <end position="658"/>
    </location>
</feature>
<dbReference type="CDD" id="cd06410">
    <property type="entry name" value="PB1_UP2"/>
    <property type="match status" value="1"/>
</dbReference>
<reference evidence="3 4" key="1">
    <citation type="submission" date="2023-10" db="EMBL/GenBank/DDBJ databases">
        <title>Chromosome-scale genome assembly provides insights into flower coloration mechanisms of Canna indica.</title>
        <authorList>
            <person name="Li C."/>
        </authorList>
    </citation>
    <scope>NUCLEOTIDE SEQUENCE [LARGE SCALE GENOMIC DNA]</scope>
    <source>
        <tissue evidence="3">Flower</tissue>
    </source>
</reference>
<name>A0AAQ3KAU7_9LILI</name>
<evidence type="ECO:0000313" key="4">
    <source>
        <dbReference type="Proteomes" id="UP001327560"/>
    </source>
</evidence>
<dbReference type="AlphaFoldDB" id="A0AAQ3KAU7"/>
<feature type="compositionally biased region" description="Polar residues" evidence="1">
    <location>
        <begin position="277"/>
        <end position="301"/>
    </location>
</feature>
<feature type="compositionally biased region" description="Polar residues" evidence="1">
    <location>
        <begin position="368"/>
        <end position="392"/>
    </location>
</feature>
<dbReference type="InterPro" id="IPR053793">
    <property type="entry name" value="PB1-like"/>
</dbReference>
<sequence length="684" mass="73541">MECFYNRRKLDCLQGKEYKEIDNPTCPAFVLPDLLASLDPMAETTAGLGYADSLGSSPRSHAGDWDDSLFPAAGRLRLMCSYGGRIVPRPSDKSLRYIGGETRIVVVDRNSSLADLLAKLSHSLIGGRAFSLKYQLPNEDLDSLISVSTDEDLDNMIEEYDRILASAAASPAGSRSSRLRLFLFPSKPEMSPTSSIGSLLDDSKSETWFLDALNGVMGIDRTPRGLSAESASVNCLLGLEDDPSIHPHRGAAIVAAGSGGGGGHSERADQLVLPRTDASSKSARQAQEVQSVPDSPMLDTTSSFGSASSAPSLSSLPPIRVHPDDRPFDLRITGLDYQFAQMNLATVAAATTSGQRLDDDFKEPSYAPQVQSLSTVPLSASPASTLTISPTENPGRVFSSDDEKLEHGGTQKLPQQPTKPTQGEAPISDSSSRAINLNAGSDPKQDLVSSIPSYDVPIPATDAAKLQLSSLEQFQQQQQELHAQFIHQQQQLQQQYIQANPHYMHNPAIGGVIPVPTLFPIARHPIQQSLQTRAYNPQIPLYFYPVPPPSSYNLAAVQPGLRDSNLASQAANTGMPAPQFLQNSELPPSLYRATAVPSPASTHPAPDQAHSYAGMGYHVLQQQHLSQPPATMPNYSYEFSVDHSQPQMYYSQPTSSPALTPRHQPLNSGVASADAPADAKANKA</sequence>
<gene>
    <name evidence="3" type="ORF">Cni_G12538</name>
</gene>
<dbReference type="SMART" id="SM00666">
    <property type="entry name" value="PB1"/>
    <property type="match status" value="1"/>
</dbReference>
<dbReference type="EMBL" id="CP136893">
    <property type="protein sequence ID" value="WOL03818.1"/>
    <property type="molecule type" value="Genomic_DNA"/>
</dbReference>
<dbReference type="InterPro" id="IPR000270">
    <property type="entry name" value="PB1_dom"/>
</dbReference>
<feature type="region of interest" description="Disordered" evidence="1">
    <location>
        <begin position="591"/>
        <end position="610"/>
    </location>
</feature>
<feature type="compositionally biased region" description="Low complexity" evidence="1">
    <location>
        <begin position="302"/>
        <end position="318"/>
    </location>
</feature>
<evidence type="ECO:0000256" key="1">
    <source>
        <dbReference type="SAM" id="MobiDB-lite"/>
    </source>
</evidence>
<feature type="region of interest" description="Disordered" evidence="1">
    <location>
        <begin position="275"/>
        <end position="320"/>
    </location>
</feature>
<feature type="region of interest" description="Disordered" evidence="1">
    <location>
        <begin position="368"/>
        <end position="445"/>
    </location>
</feature>
<organism evidence="3 4">
    <name type="scientific">Canna indica</name>
    <name type="common">Indian-shot</name>
    <dbReference type="NCBI Taxonomy" id="4628"/>
    <lineage>
        <taxon>Eukaryota</taxon>
        <taxon>Viridiplantae</taxon>
        <taxon>Streptophyta</taxon>
        <taxon>Embryophyta</taxon>
        <taxon>Tracheophyta</taxon>
        <taxon>Spermatophyta</taxon>
        <taxon>Magnoliopsida</taxon>
        <taxon>Liliopsida</taxon>
        <taxon>Zingiberales</taxon>
        <taxon>Cannaceae</taxon>
        <taxon>Canna</taxon>
    </lineage>
</organism>
<protein>
    <recommendedName>
        <fullName evidence="2">PB1 domain-containing protein</fullName>
    </recommendedName>
</protein>
<dbReference type="PANTHER" id="PTHR31066">
    <property type="entry name" value="OS05G0427100 PROTEIN-RELATED"/>
    <property type="match status" value="1"/>
</dbReference>
<feature type="domain" description="PB1" evidence="2">
    <location>
        <begin position="75"/>
        <end position="186"/>
    </location>
</feature>
<feature type="compositionally biased region" description="Low complexity" evidence="1">
    <location>
        <begin position="671"/>
        <end position="684"/>
    </location>
</feature>
<feature type="compositionally biased region" description="Polar residues" evidence="1">
    <location>
        <begin position="428"/>
        <end position="439"/>
    </location>
</feature>
<accession>A0AAQ3KAU7</accession>
<dbReference type="Pfam" id="PF00564">
    <property type="entry name" value="PB1"/>
    <property type="match status" value="1"/>
</dbReference>
<proteinExistence type="predicted"/>
<dbReference type="InterPro" id="IPR053198">
    <property type="entry name" value="Gynoecium_Dev_Regulator"/>
</dbReference>
<keyword evidence="4" id="KW-1185">Reference proteome</keyword>
<dbReference type="PROSITE" id="PS51745">
    <property type="entry name" value="PB1"/>
    <property type="match status" value="1"/>
</dbReference>
<dbReference type="Proteomes" id="UP001327560">
    <property type="component" value="Chromosome 4"/>
</dbReference>
<dbReference type="PANTHER" id="PTHR31066:SF27">
    <property type="entry name" value="EXPRESSED PROTEIN"/>
    <property type="match status" value="1"/>
</dbReference>
<feature type="region of interest" description="Disordered" evidence="1">
    <location>
        <begin position="647"/>
        <end position="684"/>
    </location>
</feature>
<evidence type="ECO:0000313" key="3">
    <source>
        <dbReference type="EMBL" id="WOL03818.1"/>
    </source>
</evidence>
<dbReference type="SUPFAM" id="SSF54277">
    <property type="entry name" value="CAD &amp; PB1 domains"/>
    <property type="match status" value="1"/>
</dbReference>
<feature type="compositionally biased region" description="Basic and acidic residues" evidence="1">
    <location>
        <begin position="399"/>
        <end position="409"/>
    </location>
</feature>
<evidence type="ECO:0000259" key="2">
    <source>
        <dbReference type="PROSITE" id="PS51745"/>
    </source>
</evidence>
<feature type="compositionally biased region" description="Low complexity" evidence="1">
    <location>
        <begin position="410"/>
        <end position="422"/>
    </location>
</feature>